<dbReference type="Proteomes" id="UP000326837">
    <property type="component" value="Chromosome"/>
</dbReference>
<dbReference type="SMART" id="SM00852">
    <property type="entry name" value="MoCF_biosynth"/>
    <property type="match status" value="1"/>
</dbReference>
<dbReference type="Pfam" id="PF18146">
    <property type="entry name" value="CinA_KH"/>
    <property type="match status" value="1"/>
</dbReference>
<dbReference type="HAMAP" id="MF_00226_B">
    <property type="entry name" value="CinA_B"/>
    <property type="match status" value="1"/>
</dbReference>
<dbReference type="Gene3D" id="3.40.980.10">
    <property type="entry name" value="MoaB/Mog-like domain"/>
    <property type="match status" value="1"/>
</dbReference>
<dbReference type="NCBIfam" id="TIGR00200">
    <property type="entry name" value="cinA_nterm"/>
    <property type="match status" value="1"/>
</dbReference>
<evidence type="ECO:0000313" key="3">
    <source>
        <dbReference type="EMBL" id="BBO32676.1"/>
    </source>
</evidence>
<gene>
    <name evidence="3" type="ORF">PLANPX_2288</name>
</gene>
<accession>A0A5K7XEB8</accession>
<dbReference type="InterPro" id="IPR001453">
    <property type="entry name" value="MoaB/Mog_dom"/>
</dbReference>
<dbReference type="SUPFAM" id="SSF53218">
    <property type="entry name" value="Molybdenum cofactor biosynthesis proteins"/>
    <property type="match status" value="1"/>
</dbReference>
<dbReference type="Gene3D" id="3.90.950.20">
    <property type="entry name" value="CinA-like"/>
    <property type="match status" value="1"/>
</dbReference>
<protein>
    <recommendedName>
        <fullName evidence="1">CinA-like protein</fullName>
    </recommendedName>
</protein>
<dbReference type="InterPro" id="IPR041424">
    <property type="entry name" value="CinA_KH"/>
</dbReference>
<dbReference type="PIRSF" id="PIRSF006728">
    <property type="entry name" value="CinA"/>
    <property type="match status" value="1"/>
</dbReference>
<dbReference type="CDD" id="cd00885">
    <property type="entry name" value="cinA"/>
    <property type="match status" value="1"/>
</dbReference>
<evidence type="ECO:0000259" key="2">
    <source>
        <dbReference type="SMART" id="SM00852"/>
    </source>
</evidence>
<dbReference type="PANTHER" id="PTHR13939:SF0">
    <property type="entry name" value="NMN AMIDOHYDROLASE-LIKE PROTEIN YFAY"/>
    <property type="match status" value="1"/>
</dbReference>
<dbReference type="PANTHER" id="PTHR13939">
    <property type="entry name" value="NICOTINAMIDE-NUCLEOTIDE AMIDOHYDROLASE PNCC"/>
    <property type="match status" value="1"/>
</dbReference>
<organism evidence="3 4">
    <name type="scientific">Lacipirellula parvula</name>
    <dbReference type="NCBI Taxonomy" id="2650471"/>
    <lineage>
        <taxon>Bacteria</taxon>
        <taxon>Pseudomonadati</taxon>
        <taxon>Planctomycetota</taxon>
        <taxon>Planctomycetia</taxon>
        <taxon>Pirellulales</taxon>
        <taxon>Lacipirellulaceae</taxon>
        <taxon>Lacipirellula</taxon>
    </lineage>
</organism>
<dbReference type="Pfam" id="PF00994">
    <property type="entry name" value="MoCF_biosynth"/>
    <property type="match status" value="1"/>
</dbReference>
<dbReference type="RefSeq" id="WP_152098601.1">
    <property type="nucleotide sequence ID" value="NZ_AP021861.1"/>
</dbReference>
<dbReference type="AlphaFoldDB" id="A0A5K7XEB8"/>
<dbReference type="Gene3D" id="3.30.70.2860">
    <property type="match status" value="1"/>
</dbReference>
<dbReference type="SUPFAM" id="SSF142433">
    <property type="entry name" value="CinA-like"/>
    <property type="match status" value="1"/>
</dbReference>
<keyword evidence="4" id="KW-1185">Reference proteome</keyword>
<name>A0A5K7XEB8_9BACT</name>
<dbReference type="InterPro" id="IPR036653">
    <property type="entry name" value="CinA-like_C"/>
</dbReference>
<reference evidence="4" key="1">
    <citation type="submission" date="2019-10" db="EMBL/GenBank/DDBJ databases">
        <title>Lacipirellula parvula gen. nov., sp. nov., representing a lineage of planctomycetes widespread in freshwater anoxic habitats, and description of the family Lacipirellulaceae.</title>
        <authorList>
            <person name="Dedysh S.N."/>
            <person name="Kulichevskaya I.S."/>
            <person name="Beletsky A.V."/>
            <person name="Rakitin A.L."/>
            <person name="Mardanov A.V."/>
            <person name="Ivanova A.A."/>
            <person name="Saltykova V.X."/>
            <person name="Rijpstra W.I.C."/>
            <person name="Sinninghe Damste J.S."/>
            <person name="Ravin N.V."/>
        </authorList>
    </citation>
    <scope>NUCLEOTIDE SEQUENCE [LARGE SCALE GENOMIC DNA]</scope>
    <source>
        <strain evidence="4">PX69</strain>
    </source>
</reference>
<dbReference type="InterPro" id="IPR008135">
    <property type="entry name" value="Competence-induced_CinA"/>
</dbReference>
<dbReference type="InterPro" id="IPR050101">
    <property type="entry name" value="CinA"/>
</dbReference>
<dbReference type="InterPro" id="IPR036425">
    <property type="entry name" value="MoaB/Mog-like_dom_sf"/>
</dbReference>
<dbReference type="EMBL" id="AP021861">
    <property type="protein sequence ID" value="BBO32676.1"/>
    <property type="molecule type" value="Genomic_DNA"/>
</dbReference>
<evidence type="ECO:0000313" key="4">
    <source>
        <dbReference type="Proteomes" id="UP000326837"/>
    </source>
</evidence>
<dbReference type="InterPro" id="IPR008136">
    <property type="entry name" value="CinA_C"/>
</dbReference>
<sequence length="422" mass="45135">MRAEIIAIGDEIITGQRLDTNTQWLAERLTELGVDVAFHTTIGDNLADNVEAFKLAMGRVDVVVATGGLGPTADDLTRESIAAAAGVGLVRDEASLTYIRQLFDRRGRTMPERNAVQADFPEGATAIPNEHGTAPGVELHVDRADRLPCSVFALPGVPAEMRPMWEQTVAPAIASARGEARVIRHRRIKCFGVGESQLEAMLPDLIRRGREPSVGITVSDATITLRITAAGPDDDACRRAMEPTAATIYEILGTIAYGEEEDELEDVDSRLLVNRHQTVAVAEWATGGLVSEWLAKAAPVESVLAGGFLIGSLKQLEQLTGEPALRDAAPSDSLVATTAAEWVRRTIGADYGIGVAAFPPIQNGGAAKLCISIAGPDRTRRLQFDSATHPAIRQARAAKQALNALRLVLLARDLPEETQAPL</sequence>
<proteinExistence type="inferred from homology"/>
<evidence type="ECO:0000256" key="1">
    <source>
        <dbReference type="HAMAP-Rule" id="MF_00226"/>
    </source>
</evidence>
<comment type="similarity">
    <text evidence="1">Belongs to the CinA family.</text>
</comment>
<dbReference type="Pfam" id="PF02464">
    <property type="entry name" value="CinA"/>
    <property type="match status" value="1"/>
</dbReference>
<feature type="domain" description="MoaB/Mog" evidence="2">
    <location>
        <begin position="4"/>
        <end position="175"/>
    </location>
</feature>
<dbReference type="KEGG" id="lpav:PLANPX_2288"/>